<dbReference type="AlphaFoldDB" id="B4VTC9"/>
<accession>B4VTC9</accession>
<dbReference type="Proteomes" id="UP000003835">
    <property type="component" value="Unassembled WGS sequence"/>
</dbReference>
<evidence type="ECO:0000313" key="2">
    <source>
        <dbReference type="Proteomes" id="UP000003835"/>
    </source>
</evidence>
<keyword evidence="2" id="KW-1185">Reference proteome</keyword>
<dbReference type="HOGENOM" id="CLU_3287874_0_0_3"/>
<dbReference type="STRING" id="118168.MC7420_877"/>
<name>B4VTC9_9CYAN</name>
<sequence>MQPDSHFRQFYRAQVNSPYNAMGLITLSSCDREISPTPVR</sequence>
<reference evidence="1 2" key="1">
    <citation type="submission" date="2008-07" db="EMBL/GenBank/DDBJ databases">
        <authorList>
            <person name="Tandeau de Marsac N."/>
            <person name="Ferriera S."/>
            <person name="Johnson J."/>
            <person name="Kravitz S."/>
            <person name="Beeson K."/>
            <person name="Sutton G."/>
            <person name="Rogers Y.-H."/>
            <person name="Friedman R."/>
            <person name="Frazier M."/>
            <person name="Venter J.C."/>
        </authorList>
    </citation>
    <scope>NUCLEOTIDE SEQUENCE [LARGE SCALE GENOMIC DNA]</scope>
    <source>
        <strain evidence="1 2">PCC 7420</strain>
    </source>
</reference>
<proteinExistence type="predicted"/>
<dbReference type="EMBL" id="DS989851">
    <property type="protein sequence ID" value="EDX75003.1"/>
    <property type="molecule type" value="Genomic_DNA"/>
</dbReference>
<evidence type="ECO:0000313" key="1">
    <source>
        <dbReference type="EMBL" id="EDX75003.1"/>
    </source>
</evidence>
<gene>
    <name evidence="1" type="ORF">MC7420_877</name>
</gene>
<organism evidence="1 2">
    <name type="scientific">Coleofasciculus chthonoplastes PCC 7420</name>
    <dbReference type="NCBI Taxonomy" id="118168"/>
    <lineage>
        <taxon>Bacteria</taxon>
        <taxon>Bacillati</taxon>
        <taxon>Cyanobacteriota</taxon>
        <taxon>Cyanophyceae</taxon>
        <taxon>Coleofasciculales</taxon>
        <taxon>Coleofasciculaceae</taxon>
        <taxon>Coleofasciculus</taxon>
    </lineage>
</organism>
<protein>
    <submittedName>
        <fullName evidence="1">Uncharacterized protein</fullName>
    </submittedName>
</protein>